<comment type="similarity">
    <text evidence="2">Belongs to the eukaryotic RPC9 RNA polymerase subunit family.</text>
</comment>
<evidence type="ECO:0000256" key="7">
    <source>
        <dbReference type="ARBA" id="ARBA00043924"/>
    </source>
</evidence>
<gene>
    <name evidence="11" type="ORF">NEZAVI_LOCUS13099</name>
</gene>
<keyword evidence="5" id="KW-0804">Transcription</keyword>
<sequence>MEVKSDKVASLCNREVLSLLDELKASTKQNVKSGNQLATVVYEASQYLQNLNTGQSEKNVTDLLSALLQFKVQLTYNEKLMIVNTLPRTSLELSLLINNYDDRLTEEEIQELLDIVAKNSPEPT</sequence>
<dbReference type="GO" id="GO:0005666">
    <property type="term" value="C:RNA polymerase III complex"/>
    <property type="evidence" value="ECO:0007669"/>
    <property type="project" value="InterPro"/>
</dbReference>
<dbReference type="OrthoDB" id="1746530at2759"/>
<reference evidence="11" key="1">
    <citation type="submission" date="2022-01" db="EMBL/GenBank/DDBJ databases">
        <authorList>
            <person name="King R."/>
        </authorList>
    </citation>
    <scope>NUCLEOTIDE SEQUENCE</scope>
</reference>
<dbReference type="GO" id="GO:0000166">
    <property type="term" value="F:nucleotide binding"/>
    <property type="evidence" value="ECO:0007669"/>
    <property type="project" value="InterPro"/>
</dbReference>
<feature type="domain" description="RNA polymerase Rpb4/RPC9 core" evidence="10">
    <location>
        <begin position="1"/>
        <end position="123"/>
    </location>
</feature>
<comment type="function">
    <text evidence="7">Accessory protein for the calcitonin gene-related peptide (CGRP) receptor. It modulates CGRP responsiveness in a variety of tissues.</text>
</comment>
<evidence type="ECO:0000256" key="6">
    <source>
        <dbReference type="ARBA" id="ARBA00023242"/>
    </source>
</evidence>
<evidence type="ECO:0000259" key="10">
    <source>
        <dbReference type="SMART" id="SM00657"/>
    </source>
</evidence>
<keyword evidence="4" id="KW-0240">DNA-directed RNA polymerase</keyword>
<keyword evidence="12" id="KW-1185">Reference proteome</keyword>
<dbReference type="Gene3D" id="1.20.1250.40">
    <property type="match status" value="1"/>
</dbReference>
<evidence type="ECO:0000256" key="8">
    <source>
        <dbReference type="ARBA" id="ARBA00044007"/>
    </source>
</evidence>
<dbReference type="Pfam" id="PF03874">
    <property type="entry name" value="RNA_pol_Rpb4"/>
    <property type="match status" value="1"/>
</dbReference>
<dbReference type="InterPro" id="IPR010997">
    <property type="entry name" value="HRDC-like_sf"/>
</dbReference>
<dbReference type="AlphaFoldDB" id="A0A9P0HLB0"/>
<dbReference type="InterPro" id="IPR005574">
    <property type="entry name" value="Rpb4/RPC9"/>
</dbReference>
<dbReference type="InterPro" id="IPR038846">
    <property type="entry name" value="RPC9"/>
</dbReference>
<evidence type="ECO:0000256" key="3">
    <source>
        <dbReference type="ARBA" id="ARBA00016672"/>
    </source>
</evidence>
<dbReference type="EMBL" id="OV725082">
    <property type="protein sequence ID" value="CAH1404745.1"/>
    <property type="molecule type" value="Genomic_DNA"/>
</dbReference>
<evidence type="ECO:0000256" key="5">
    <source>
        <dbReference type="ARBA" id="ARBA00023163"/>
    </source>
</evidence>
<evidence type="ECO:0000256" key="4">
    <source>
        <dbReference type="ARBA" id="ARBA00022478"/>
    </source>
</evidence>
<dbReference type="SUPFAM" id="SSF47819">
    <property type="entry name" value="HRDC-like"/>
    <property type="match status" value="1"/>
</dbReference>
<comment type="function">
    <text evidence="9">DNA-dependent RNA polymerase catalyzes the transcription of DNA into RNA using the four ribonucleoside triphosphates as substrates. Specific peripheric component of RNA polymerase III (Pol III) which synthesizes small non-coding RNAs including 5S rRNA, snRNAs, tRNAs and miRNAs from at least 500 distinct genomic loci. With POLR3H/RPC8 forms a mobile stalk that protrudes from Pol III core and functions primarily in transcription initiation. Pol III plays a key role in sensing and limiting infection by intracellular bacteria and DNA viruses. Acts as nuclear and cytosolic DNA sensor involved in innate immune response. Can sense non-self dsDNA that serves as template for transcription into dsRNA. The non-self RNA polymerase III transcripts, such as Epstein-Barr virus-encoded RNAs (EBERs) induce type I interferon and NF-kappa-B through the RIG-I pathway.</text>
</comment>
<evidence type="ECO:0000313" key="11">
    <source>
        <dbReference type="EMBL" id="CAH1404745.1"/>
    </source>
</evidence>
<keyword evidence="6" id="KW-0539">Nucleus</keyword>
<comment type="subunit">
    <text evidence="8">Component of the RNA polymerase III complex consisting of 17 subunits: a ten-subunit horseshoe-shaped catalytic core composed of POLR3A/RPC1, POLR3B/RPC2, POLR1C/RPAC1, POLR1D/RPAC2, POLR3K/RPC10, POLR2E/RPABC1, POLR2F/RPABC2, POLR2H/RPABC3, POLR2K/RPABC4 and POLR2L/RPABC5; a mobile stalk composed of two subunits POLR3H/RPC8 and CRCP/RPC9, protruding from the core and functioning primarily in transcription initiation; and additional subunits homologous to general transcription factors of the RNA polymerase II machinery, POLR3C/RPC3-POLR3F/RPC6-POLR3G/RPC7 heterotrimer required for transcription initiation and POLR3D/RPC4-POLR3E/RPC5 heterodimer involved in both transcription initiation and termination.</text>
</comment>
<evidence type="ECO:0000313" key="12">
    <source>
        <dbReference type="Proteomes" id="UP001152798"/>
    </source>
</evidence>
<name>A0A9P0HLB0_NEZVI</name>
<accession>A0A9P0HLB0</accession>
<comment type="subcellular location">
    <subcellularLocation>
        <location evidence="1">Nucleus</location>
    </subcellularLocation>
</comment>
<proteinExistence type="inferred from homology"/>
<evidence type="ECO:0000256" key="1">
    <source>
        <dbReference type="ARBA" id="ARBA00004123"/>
    </source>
</evidence>
<dbReference type="GO" id="GO:0006384">
    <property type="term" value="P:transcription initiation at RNA polymerase III promoter"/>
    <property type="evidence" value="ECO:0007669"/>
    <property type="project" value="InterPro"/>
</dbReference>
<dbReference type="PANTHER" id="PTHR15561">
    <property type="entry name" value="CALCITONIN GENE-RELATED PEPTIDE-RECEPTOR COMPONENT PROTEIN"/>
    <property type="match status" value="1"/>
</dbReference>
<dbReference type="InterPro" id="IPR006590">
    <property type="entry name" value="RNA_pol_Rpb4/RPC9_core"/>
</dbReference>
<protein>
    <recommendedName>
        <fullName evidence="3">DNA-directed RNA polymerase III subunit RPC9</fullName>
    </recommendedName>
</protein>
<evidence type="ECO:0000256" key="2">
    <source>
        <dbReference type="ARBA" id="ARBA00006898"/>
    </source>
</evidence>
<dbReference type="InterPro" id="IPR038324">
    <property type="entry name" value="Rpb4/RPC9_sf"/>
</dbReference>
<evidence type="ECO:0000256" key="9">
    <source>
        <dbReference type="ARBA" id="ARBA00045808"/>
    </source>
</evidence>
<organism evidence="11 12">
    <name type="scientific">Nezara viridula</name>
    <name type="common">Southern green stink bug</name>
    <name type="synonym">Cimex viridulus</name>
    <dbReference type="NCBI Taxonomy" id="85310"/>
    <lineage>
        <taxon>Eukaryota</taxon>
        <taxon>Metazoa</taxon>
        <taxon>Ecdysozoa</taxon>
        <taxon>Arthropoda</taxon>
        <taxon>Hexapoda</taxon>
        <taxon>Insecta</taxon>
        <taxon>Pterygota</taxon>
        <taxon>Neoptera</taxon>
        <taxon>Paraneoptera</taxon>
        <taxon>Hemiptera</taxon>
        <taxon>Heteroptera</taxon>
        <taxon>Panheteroptera</taxon>
        <taxon>Pentatomomorpha</taxon>
        <taxon>Pentatomoidea</taxon>
        <taxon>Pentatomidae</taxon>
        <taxon>Pentatominae</taxon>
        <taxon>Nezara</taxon>
    </lineage>
</organism>
<dbReference type="PANTHER" id="PTHR15561:SF0">
    <property type="entry name" value="DNA-DIRECTED RNA POLYMERASE III SUBUNIT RPC9"/>
    <property type="match status" value="1"/>
</dbReference>
<dbReference type="Proteomes" id="UP001152798">
    <property type="component" value="Chromosome 6"/>
</dbReference>
<dbReference type="SMART" id="SM00657">
    <property type="entry name" value="RPOL4c"/>
    <property type="match status" value="1"/>
</dbReference>